<dbReference type="InterPro" id="IPR027417">
    <property type="entry name" value="P-loop_NTPase"/>
</dbReference>
<feature type="domain" description="AAA+ ATPase" evidence="1">
    <location>
        <begin position="55"/>
        <end position="234"/>
    </location>
</feature>
<sequence>MVNSPYIIEHLHPNAGSSYQNLIPGELSFETITLGELVRLNLPKRQQVIAPIIPVQGLAMLYAARGIGKTHVALGLSYAVSCGSTFLRWQAHKPRRVLYLDGEMPAQALQERARQIIAASPHQPPAEDYFRLLSMDRQSLGLSLNLAKPEHQAALEPHLIGVELVVIDNISTLVSGGRENDADSWDAMQAWLLQLRRKGISVLLIHHAGRGDNARGTSKREDVLDTVIQLKRPEDYDPEEGARFEVHLTKARGVFGEDALPFEAKLEVIDGQAHWTCKTLQDHELVQVEELSQAGMSVRDIAAQTGLSRSRVNRMQKKLREEGRLRH</sequence>
<reference evidence="2" key="1">
    <citation type="submission" date="2022-08" db="EMBL/GenBank/DDBJ databases">
        <title>Microvirga terrae sp. nov., isolated from soil.</title>
        <authorList>
            <person name="Kim K.H."/>
            <person name="Seo Y.L."/>
            <person name="Kim J.M."/>
            <person name="Lee J.K."/>
            <person name="Han D.M."/>
            <person name="Jeon C.O."/>
        </authorList>
    </citation>
    <scope>NUCLEOTIDE SEQUENCE</scope>
    <source>
        <strain evidence="2">R24</strain>
    </source>
</reference>
<protein>
    <submittedName>
        <fullName evidence="2">AAA family ATPase</fullName>
    </submittedName>
</protein>
<organism evidence="2 3">
    <name type="scientific">Microvirga terrae</name>
    <dbReference type="NCBI Taxonomy" id="2740529"/>
    <lineage>
        <taxon>Bacteria</taxon>
        <taxon>Pseudomonadati</taxon>
        <taxon>Pseudomonadota</taxon>
        <taxon>Alphaproteobacteria</taxon>
        <taxon>Hyphomicrobiales</taxon>
        <taxon>Methylobacteriaceae</taxon>
        <taxon>Microvirga</taxon>
    </lineage>
</organism>
<dbReference type="Pfam" id="PF13481">
    <property type="entry name" value="AAA_25"/>
    <property type="match status" value="1"/>
</dbReference>
<dbReference type="Gene3D" id="3.40.50.300">
    <property type="entry name" value="P-loop containing nucleotide triphosphate hydrolases"/>
    <property type="match status" value="1"/>
</dbReference>
<accession>A0ABY5RP18</accession>
<proteinExistence type="predicted"/>
<evidence type="ECO:0000313" key="3">
    <source>
        <dbReference type="Proteomes" id="UP001017257"/>
    </source>
</evidence>
<dbReference type="SMART" id="SM00382">
    <property type="entry name" value="AAA"/>
    <property type="match status" value="1"/>
</dbReference>
<dbReference type="Pfam" id="PF13412">
    <property type="entry name" value="HTH_24"/>
    <property type="match status" value="1"/>
</dbReference>
<dbReference type="Proteomes" id="UP001017257">
    <property type="component" value="Chromosome"/>
</dbReference>
<dbReference type="RefSeq" id="WP_173947525.1">
    <property type="nucleotide sequence ID" value="NZ_CP102845.1"/>
</dbReference>
<dbReference type="SUPFAM" id="SSF52540">
    <property type="entry name" value="P-loop containing nucleoside triphosphate hydrolases"/>
    <property type="match status" value="1"/>
</dbReference>
<keyword evidence="3" id="KW-1185">Reference proteome</keyword>
<evidence type="ECO:0000313" key="2">
    <source>
        <dbReference type="EMBL" id="UVF18985.1"/>
    </source>
</evidence>
<dbReference type="EMBL" id="CP102845">
    <property type="protein sequence ID" value="UVF18985.1"/>
    <property type="molecule type" value="Genomic_DNA"/>
</dbReference>
<gene>
    <name evidence="2" type="ORF">HPT29_021360</name>
</gene>
<evidence type="ECO:0000259" key="1">
    <source>
        <dbReference type="SMART" id="SM00382"/>
    </source>
</evidence>
<dbReference type="Gene3D" id="1.10.10.60">
    <property type="entry name" value="Homeodomain-like"/>
    <property type="match status" value="1"/>
</dbReference>
<dbReference type="InterPro" id="IPR003593">
    <property type="entry name" value="AAA+_ATPase"/>
</dbReference>
<name>A0ABY5RP18_9HYPH</name>